<dbReference type="EMBL" id="CALNXK010000144">
    <property type="protein sequence ID" value="CAH3168367.1"/>
    <property type="molecule type" value="Genomic_DNA"/>
</dbReference>
<reference evidence="2 3" key="1">
    <citation type="submission" date="2022-05" db="EMBL/GenBank/DDBJ databases">
        <authorList>
            <consortium name="Genoscope - CEA"/>
            <person name="William W."/>
        </authorList>
    </citation>
    <scope>NUCLEOTIDE SEQUENCE [LARGE SCALE GENOMIC DNA]</scope>
</reference>
<sequence length="101" mass="11570">ISKDLAELKSSLQFTQKDDEDLKPVTKQMTKIGKELKEVEIERAHRTGKVNRRSDDNASSTRPRTVICRLVSWKQKDPILKAARILKPEGMFVTEDLALSY</sequence>
<proteinExistence type="predicted"/>
<evidence type="ECO:0000256" key="1">
    <source>
        <dbReference type="SAM" id="MobiDB-lite"/>
    </source>
</evidence>
<evidence type="ECO:0000313" key="2">
    <source>
        <dbReference type="EMBL" id="CAH3168367.1"/>
    </source>
</evidence>
<feature type="region of interest" description="Disordered" evidence="1">
    <location>
        <begin position="43"/>
        <end position="62"/>
    </location>
</feature>
<dbReference type="Proteomes" id="UP001159405">
    <property type="component" value="Unassembled WGS sequence"/>
</dbReference>
<evidence type="ECO:0000313" key="3">
    <source>
        <dbReference type="Proteomes" id="UP001159405"/>
    </source>
</evidence>
<gene>
    <name evidence="2" type="ORF">PLOB_00009172</name>
</gene>
<organism evidence="2 3">
    <name type="scientific">Porites lobata</name>
    <dbReference type="NCBI Taxonomy" id="104759"/>
    <lineage>
        <taxon>Eukaryota</taxon>
        <taxon>Metazoa</taxon>
        <taxon>Cnidaria</taxon>
        <taxon>Anthozoa</taxon>
        <taxon>Hexacorallia</taxon>
        <taxon>Scleractinia</taxon>
        <taxon>Fungiina</taxon>
        <taxon>Poritidae</taxon>
        <taxon>Porites</taxon>
    </lineage>
</organism>
<name>A0ABN8QQF6_9CNID</name>
<protein>
    <submittedName>
        <fullName evidence="2">Uncharacterized protein</fullName>
    </submittedName>
</protein>
<keyword evidence="3" id="KW-1185">Reference proteome</keyword>
<accession>A0ABN8QQF6</accession>
<dbReference type="Gene3D" id="3.30.70.1820">
    <property type="entry name" value="L1 transposable element, RRM domain"/>
    <property type="match status" value="1"/>
</dbReference>
<comment type="caution">
    <text evidence="2">The sequence shown here is derived from an EMBL/GenBank/DDBJ whole genome shotgun (WGS) entry which is preliminary data.</text>
</comment>
<feature type="non-terminal residue" evidence="2">
    <location>
        <position position="1"/>
    </location>
</feature>